<feature type="active site" evidence="9">
    <location>
        <position position="44"/>
    </location>
</feature>
<dbReference type="PANTHER" id="PTHR42959:SF1">
    <property type="entry name" value="CARBAMOYLTRANSFERASE HYPF"/>
    <property type="match status" value="1"/>
</dbReference>
<evidence type="ECO:0000256" key="1">
    <source>
        <dbReference type="ARBA" id="ARBA00004711"/>
    </source>
</evidence>
<keyword evidence="3 12" id="KW-0436">Ligase</keyword>
<dbReference type="Pfam" id="PF17788">
    <property type="entry name" value="HypF_C"/>
    <property type="match status" value="1"/>
</dbReference>
<evidence type="ECO:0000256" key="4">
    <source>
        <dbReference type="ARBA" id="ARBA00022723"/>
    </source>
</evidence>
<dbReference type="InterPro" id="IPR036046">
    <property type="entry name" value="Acylphosphatase-like_dom_sf"/>
</dbReference>
<dbReference type="Gene3D" id="3.30.420.40">
    <property type="match status" value="1"/>
</dbReference>
<dbReference type="Proteomes" id="UP001328733">
    <property type="component" value="Unassembled WGS sequence"/>
</dbReference>
<accession>A0AAW9QQ57</accession>
<dbReference type="GO" id="GO:0016874">
    <property type="term" value="F:ligase activity"/>
    <property type="evidence" value="ECO:0007669"/>
    <property type="project" value="UniProtKB-UniRule"/>
</dbReference>
<keyword evidence="4" id="KW-0479">Metal-binding</keyword>
<protein>
    <recommendedName>
        <fullName evidence="8">Carbamoyltransferase</fullName>
        <ecNumber evidence="8">6.2.-.-</ecNumber>
    </recommendedName>
</protein>
<evidence type="ECO:0000256" key="5">
    <source>
        <dbReference type="ARBA" id="ARBA00022771"/>
    </source>
</evidence>
<dbReference type="InterPro" id="IPR041440">
    <property type="entry name" value="HypF_C"/>
</dbReference>
<keyword evidence="13" id="KW-1185">Reference proteome</keyword>
<dbReference type="InterPro" id="IPR004421">
    <property type="entry name" value="Carbamoyltransferase_HypF"/>
</dbReference>
<dbReference type="EMBL" id="JBAFSM010000001">
    <property type="protein sequence ID" value="MEG3435573.1"/>
    <property type="molecule type" value="Genomic_DNA"/>
</dbReference>
<dbReference type="Gene3D" id="3.30.110.120">
    <property type="match status" value="1"/>
</dbReference>
<dbReference type="Pfam" id="PF22521">
    <property type="entry name" value="HypF_C_2"/>
    <property type="match status" value="1"/>
</dbReference>
<dbReference type="GO" id="GO:0016743">
    <property type="term" value="F:carboxyl- or carbamoyltransferase activity"/>
    <property type="evidence" value="ECO:0007669"/>
    <property type="project" value="UniProtKB-UniRule"/>
</dbReference>
<dbReference type="InterPro" id="IPR051060">
    <property type="entry name" value="Carbamoyltrans_HypF-like"/>
</dbReference>
<dbReference type="PROSITE" id="PS51160">
    <property type="entry name" value="ACYLPHOSPHATASE_3"/>
    <property type="match status" value="1"/>
</dbReference>
<dbReference type="SUPFAM" id="SSF55821">
    <property type="entry name" value="YrdC/RibB"/>
    <property type="match status" value="1"/>
</dbReference>
<dbReference type="GO" id="GO:0051604">
    <property type="term" value="P:protein maturation"/>
    <property type="evidence" value="ECO:0007669"/>
    <property type="project" value="TreeGrafter"/>
</dbReference>
<comment type="caution">
    <text evidence="12">The sequence shown here is derived from an EMBL/GenBank/DDBJ whole genome shotgun (WGS) entry which is preliminary data.</text>
</comment>
<organism evidence="12 13">
    <name type="scientific">Pannus brasiliensis CCIBt3594</name>
    <dbReference type="NCBI Taxonomy" id="1427578"/>
    <lineage>
        <taxon>Bacteria</taxon>
        <taxon>Bacillati</taxon>
        <taxon>Cyanobacteriota</taxon>
        <taxon>Cyanophyceae</taxon>
        <taxon>Oscillatoriophycideae</taxon>
        <taxon>Chroococcales</taxon>
        <taxon>Microcystaceae</taxon>
        <taxon>Pannus</taxon>
    </lineage>
</organism>
<comment type="pathway">
    <text evidence="1">Protein modification; [NiFe] hydrogenase maturation.</text>
</comment>
<dbReference type="Pfam" id="PF01300">
    <property type="entry name" value="Sua5_yciO_yrdC"/>
    <property type="match status" value="1"/>
</dbReference>
<comment type="similarity">
    <text evidence="2 8">Belongs to the carbamoyltransferase HypF family.</text>
</comment>
<dbReference type="PROSITE" id="PS00150">
    <property type="entry name" value="ACYLPHOSPHATASE_1"/>
    <property type="match status" value="1"/>
</dbReference>
<dbReference type="GO" id="GO:0003998">
    <property type="term" value="F:acylphosphatase activity"/>
    <property type="evidence" value="ECO:0007669"/>
    <property type="project" value="UniProtKB-EC"/>
</dbReference>
<comment type="catalytic activity">
    <reaction evidence="7">
        <text>C-terminal L-cysteinyl-[HypE protein] + carbamoyl phosphate + ATP + H2O = C-terminal S-carboxamide-L-cysteinyl-[HypE protein] + AMP + phosphate + diphosphate + H(+)</text>
        <dbReference type="Rhea" id="RHEA:55636"/>
        <dbReference type="Rhea" id="RHEA-COMP:14247"/>
        <dbReference type="Rhea" id="RHEA-COMP:14392"/>
        <dbReference type="ChEBI" id="CHEBI:15377"/>
        <dbReference type="ChEBI" id="CHEBI:15378"/>
        <dbReference type="ChEBI" id="CHEBI:30616"/>
        <dbReference type="ChEBI" id="CHEBI:33019"/>
        <dbReference type="ChEBI" id="CHEBI:43474"/>
        <dbReference type="ChEBI" id="CHEBI:58228"/>
        <dbReference type="ChEBI" id="CHEBI:76913"/>
        <dbReference type="ChEBI" id="CHEBI:139126"/>
        <dbReference type="ChEBI" id="CHEBI:456215"/>
    </reaction>
</comment>
<dbReference type="RefSeq" id="WP_332863022.1">
    <property type="nucleotide sequence ID" value="NZ_JBAFSM010000001.1"/>
</dbReference>
<dbReference type="PANTHER" id="PTHR42959">
    <property type="entry name" value="CARBAMOYLTRANSFERASE"/>
    <property type="match status" value="1"/>
</dbReference>
<feature type="active site" evidence="9">
    <location>
        <position position="26"/>
    </location>
</feature>
<dbReference type="SUPFAM" id="SSF54975">
    <property type="entry name" value="Acylphosphatase/BLUF domain-like"/>
    <property type="match status" value="1"/>
</dbReference>
<dbReference type="Pfam" id="PF00708">
    <property type="entry name" value="Acylphosphatase"/>
    <property type="match status" value="1"/>
</dbReference>
<gene>
    <name evidence="12" type="primary">hypF</name>
    <name evidence="12" type="ORF">V0288_00435</name>
</gene>
<evidence type="ECO:0000256" key="2">
    <source>
        <dbReference type="ARBA" id="ARBA00008097"/>
    </source>
</evidence>
<dbReference type="Gene3D" id="3.30.420.360">
    <property type="match status" value="1"/>
</dbReference>
<dbReference type="InterPro" id="IPR055128">
    <property type="entry name" value="HypF_C_2"/>
</dbReference>
<proteinExistence type="inferred from homology"/>
<evidence type="ECO:0000313" key="13">
    <source>
        <dbReference type="Proteomes" id="UP001328733"/>
    </source>
</evidence>
<evidence type="ECO:0000259" key="10">
    <source>
        <dbReference type="PROSITE" id="PS51160"/>
    </source>
</evidence>
<dbReference type="InterPro" id="IPR001792">
    <property type="entry name" value="Acylphosphatase-like_dom"/>
</dbReference>
<dbReference type="Gene3D" id="3.90.870.50">
    <property type="match status" value="1"/>
</dbReference>
<dbReference type="NCBIfam" id="TIGR00143">
    <property type="entry name" value="hypF"/>
    <property type="match status" value="1"/>
</dbReference>
<dbReference type="FunFam" id="3.30.420.40:FF:000124">
    <property type="entry name" value="Carbamoyltransferase HypF"/>
    <property type="match status" value="1"/>
</dbReference>
<name>A0AAW9QQ57_9CHRO</name>
<feature type="domain" description="YrdC-like" evidence="11">
    <location>
        <begin position="207"/>
        <end position="391"/>
    </location>
</feature>
<dbReference type="Pfam" id="PF07503">
    <property type="entry name" value="zf-HYPF"/>
    <property type="match status" value="2"/>
</dbReference>
<evidence type="ECO:0000256" key="8">
    <source>
        <dbReference type="PIRNR" id="PIRNR006256"/>
    </source>
</evidence>
<keyword evidence="6" id="KW-0862">Zinc</keyword>
<dbReference type="PROSITE" id="PS51163">
    <property type="entry name" value="YRDC"/>
    <property type="match status" value="1"/>
</dbReference>
<evidence type="ECO:0000256" key="6">
    <source>
        <dbReference type="ARBA" id="ARBA00022833"/>
    </source>
</evidence>
<dbReference type="GO" id="GO:0008270">
    <property type="term" value="F:zinc ion binding"/>
    <property type="evidence" value="ECO:0007669"/>
    <property type="project" value="UniProtKB-KW"/>
</dbReference>
<dbReference type="EC" id="6.2.-.-" evidence="8"/>
<keyword evidence="5" id="KW-0863">Zinc-finger</keyword>
<feature type="domain" description="Acylphosphatase-like" evidence="10">
    <location>
        <begin position="11"/>
        <end position="97"/>
    </location>
</feature>
<reference evidence="12 13" key="1">
    <citation type="submission" date="2024-01" db="EMBL/GenBank/DDBJ databases">
        <title>Genomic insights into the taxonomy and metabolism of the cyanobacterium Pannus brasiliensis CCIBt3594.</title>
        <authorList>
            <person name="Machado M."/>
            <person name="Botero N.B."/>
            <person name="Andreote A.P.D."/>
            <person name="Feitosa A.M.T."/>
            <person name="Popin R."/>
            <person name="Sivonen K."/>
            <person name="Fiore M.F."/>
        </authorList>
    </citation>
    <scope>NUCLEOTIDE SEQUENCE [LARGE SCALE GENOMIC DNA]</scope>
    <source>
        <strain evidence="12 13">CCIBt3594</strain>
    </source>
</reference>
<evidence type="ECO:0000256" key="3">
    <source>
        <dbReference type="ARBA" id="ARBA00022598"/>
    </source>
</evidence>
<evidence type="ECO:0000256" key="9">
    <source>
        <dbReference type="PROSITE-ProRule" id="PRU00520"/>
    </source>
</evidence>
<dbReference type="InterPro" id="IPR017968">
    <property type="entry name" value="Acylphosphatase_CS"/>
</dbReference>
<dbReference type="GO" id="GO:0003725">
    <property type="term" value="F:double-stranded RNA binding"/>
    <property type="evidence" value="ECO:0007669"/>
    <property type="project" value="InterPro"/>
</dbReference>
<sequence>MNGDSGNLTRRLSLIVRGAVQGVGFRPFVYRLAIELQLLGWVNNTSAGVFIEVEGEKPVLETFLARLSREKPDRSFIQNIETQWLSPVGYTSFEIRHSSGGEKTAIVLPDLATCPDCLAEIFDPENRRYHYPFTNCTNCGPRYSIIESLPYDRPNTTMREFAMCPDCREEYENPLDRRFHAQPNACPRCGPKISLLDDRGRLIAENYPALLATADAIREGKILAIKGLGGFHLVVDARDADAVNRLRQRKHRLDKPFAVMYPSLEAIEQDCHVSPLEARLLQSPECPIVLLARKNAGIADSVAPNNPYLGVILPYTPLHHLLMAELGFPIVATSGNLADEPICIGETEVLDRLGAIADLFLVHNRSIVRPVDDSILREMAGRTMVLRRARGYAPFPVNIERESTASILAVGGYFKNSIAIHTRNQTFISQHVGDLETLAAYEHFQNILGSLQQLYDFTPEIIAHDFHPDYLSTKYAREQNLPLIPIQHHHAHILACMAENQLSQPVLGVAWDGTGYGLDGTIWGGEFLHVTATGWERVARLRPWKLLGGEKAVKEPRRVALGLLEIAGDISIMKKAFTSQEWSILNQMLSRSINSPLTSSAGRLFDGVAALIGLRDRLSFEGQAAMELEFAIGKEKTDECYSFSLVGEKPIDIDWTGMVNEILRDVETGRSIGLISARFHNTLSEIIVSIARRIGEEKIALSGGCFQNRYLTERTISRLQESGFSPYWHRLVPPNDGGICLGQILGAILEKP</sequence>
<evidence type="ECO:0000259" key="11">
    <source>
        <dbReference type="PROSITE" id="PS51163"/>
    </source>
</evidence>
<keyword evidence="9" id="KW-0378">Hydrolase</keyword>
<evidence type="ECO:0000256" key="7">
    <source>
        <dbReference type="ARBA" id="ARBA00048220"/>
    </source>
</evidence>
<dbReference type="InterPro" id="IPR017945">
    <property type="entry name" value="DHBP_synth_RibB-like_a/b_dom"/>
</dbReference>
<dbReference type="InterPro" id="IPR006070">
    <property type="entry name" value="Sua5-like_dom"/>
</dbReference>
<dbReference type="AlphaFoldDB" id="A0AAW9QQ57"/>
<comment type="catalytic activity">
    <reaction evidence="9">
        <text>an acyl phosphate + H2O = a carboxylate + phosphate + H(+)</text>
        <dbReference type="Rhea" id="RHEA:14965"/>
        <dbReference type="ChEBI" id="CHEBI:15377"/>
        <dbReference type="ChEBI" id="CHEBI:15378"/>
        <dbReference type="ChEBI" id="CHEBI:29067"/>
        <dbReference type="ChEBI" id="CHEBI:43474"/>
        <dbReference type="ChEBI" id="CHEBI:59918"/>
        <dbReference type="EC" id="3.6.1.7"/>
    </reaction>
</comment>
<dbReference type="InterPro" id="IPR011125">
    <property type="entry name" value="Znf_HypF"/>
</dbReference>
<dbReference type="PIRSF" id="PIRSF006256">
    <property type="entry name" value="CMPcnvr_hdrg_mat"/>
    <property type="match status" value="1"/>
</dbReference>
<evidence type="ECO:0000313" key="12">
    <source>
        <dbReference type="EMBL" id="MEG3435573.1"/>
    </source>
</evidence>